<protein>
    <submittedName>
        <fullName evidence="1">Uncharacterized protein</fullName>
    </submittedName>
</protein>
<dbReference type="Proteomes" id="UP000647017">
    <property type="component" value="Unassembled WGS sequence"/>
</dbReference>
<gene>
    <name evidence="1" type="ORF">Van01_45900</name>
</gene>
<keyword evidence="2" id="KW-1185">Reference proteome</keyword>
<reference evidence="1 2" key="1">
    <citation type="submission" date="2021-01" db="EMBL/GenBank/DDBJ databases">
        <title>Whole genome shotgun sequence of Verrucosispora andamanensis NBRC 109075.</title>
        <authorList>
            <person name="Komaki H."/>
            <person name="Tamura T."/>
        </authorList>
    </citation>
    <scope>NUCLEOTIDE SEQUENCE [LARGE SCALE GENOMIC DNA]</scope>
    <source>
        <strain evidence="1 2">NBRC 109075</strain>
    </source>
</reference>
<dbReference type="EMBL" id="BOOZ01000029">
    <property type="protein sequence ID" value="GIJ11376.1"/>
    <property type="molecule type" value="Genomic_DNA"/>
</dbReference>
<accession>A0ABQ4I0R3</accession>
<sequence>MPRKVTRGRDAPEGGVTAAMAGTGWVFGYGMVTPVFSARTGAAWLRRVPLRRQGRAPERWFVCWVPSSPSGIGASS</sequence>
<evidence type="ECO:0000313" key="2">
    <source>
        <dbReference type="Proteomes" id="UP000647017"/>
    </source>
</evidence>
<organism evidence="1 2">
    <name type="scientific">Micromonospora andamanensis</name>
    <dbReference type="NCBI Taxonomy" id="1287068"/>
    <lineage>
        <taxon>Bacteria</taxon>
        <taxon>Bacillati</taxon>
        <taxon>Actinomycetota</taxon>
        <taxon>Actinomycetes</taxon>
        <taxon>Micromonosporales</taxon>
        <taxon>Micromonosporaceae</taxon>
        <taxon>Micromonospora</taxon>
    </lineage>
</organism>
<evidence type="ECO:0000313" key="1">
    <source>
        <dbReference type="EMBL" id="GIJ11376.1"/>
    </source>
</evidence>
<proteinExistence type="predicted"/>
<name>A0ABQ4I0R3_9ACTN</name>
<comment type="caution">
    <text evidence="1">The sequence shown here is derived from an EMBL/GenBank/DDBJ whole genome shotgun (WGS) entry which is preliminary data.</text>
</comment>